<dbReference type="Proteomes" id="UP000246740">
    <property type="component" value="Unassembled WGS sequence"/>
</dbReference>
<protein>
    <submittedName>
        <fullName evidence="2">Uncharacterized protein</fullName>
    </submittedName>
</protein>
<keyword evidence="3" id="KW-1185">Reference proteome</keyword>
<feature type="compositionally biased region" description="Pro residues" evidence="1">
    <location>
        <begin position="188"/>
        <end position="197"/>
    </location>
</feature>
<sequence>MSTTPSPSKRPRGPSTSVFLPGRSTPILPGSEAASATGSPFQHPGSHLYAGTGGRPTPPPGMATGGMPSTAVFPGGGIGMSPADAFSPSNPAAAGFTPYATSPAYAAMANGQPPTAASPMTTALFHGSKILSNIQVPSPIPGHNAHFSPQHNMAGNYYPPAYGAEGVGGSRMLFQGPMAQGLRQGLHPPQPPAPPQLGSPEYLRLSLQHLQQTLLTRLESEADAYFDSVDAALAPTSDSRTVVQKANNFSTALEDVLSYLEKNGLAALPAVEPEADTATSSSSTERIKGKDPAAGTESLPGNGAAPTTDAAADKDALPPTAAATSKPQDPESLKLQLKQDTEALQTEATQLFNRRQRLRESAAMVAGILDS</sequence>
<accession>A0A317XQM6</accession>
<feature type="region of interest" description="Disordered" evidence="1">
    <location>
        <begin position="1"/>
        <end position="65"/>
    </location>
</feature>
<organism evidence="2 3">
    <name type="scientific">Testicularia cyperi</name>
    <dbReference type="NCBI Taxonomy" id="1882483"/>
    <lineage>
        <taxon>Eukaryota</taxon>
        <taxon>Fungi</taxon>
        <taxon>Dikarya</taxon>
        <taxon>Basidiomycota</taxon>
        <taxon>Ustilaginomycotina</taxon>
        <taxon>Ustilaginomycetes</taxon>
        <taxon>Ustilaginales</taxon>
        <taxon>Anthracoideaceae</taxon>
        <taxon>Testicularia</taxon>
    </lineage>
</organism>
<evidence type="ECO:0000313" key="3">
    <source>
        <dbReference type="Proteomes" id="UP000246740"/>
    </source>
</evidence>
<reference evidence="2 3" key="1">
    <citation type="journal article" date="2018" name="Mol. Biol. Evol.">
        <title>Broad Genomic Sampling Reveals a Smut Pathogenic Ancestry of the Fungal Clade Ustilaginomycotina.</title>
        <authorList>
            <person name="Kijpornyongpan T."/>
            <person name="Mondo S.J."/>
            <person name="Barry K."/>
            <person name="Sandor L."/>
            <person name="Lee J."/>
            <person name="Lipzen A."/>
            <person name="Pangilinan J."/>
            <person name="LaButti K."/>
            <person name="Hainaut M."/>
            <person name="Henrissat B."/>
            <person name="Grigoriev I.V."/>
            <person name="Spatafora J.W."/>
            <person name="Aime M.C."/>
        </authorList>
    </citation>
    <scope>NUCLEOTIDE SEQUENCE [LARGE SCALE GENOMIC DNA]</scope>
    <source>
        <strain evidence="2 3">MCA 3645</strain>
    </source>
</reference>
<name>A0A317XQM6_9BASI</name>
<gene>
    <name evidence="2" type="ORF">BCV70DRAFT_200345</name>
</gene>
<dbReference type="AlphaFoldDB" id="A0A317XQM6"/>
<dbReference type="EMBL" id="KZ819193">
    <property type="protein sequence ID" value="PWZ00198.1"/>
    <property type="molecule type" value="Genomic_DNA"/>
</dbReference>
<evidence type="ECO:0000256" key="1">
    <source>
        <dbReference type="SAM" id="MobiDB-lite"/>
    </source>
</evidence>
<proteinExistence type="predicted"/>
<feature type="region of interest" description="Disordered" evidence="1">
    <location>
        <begin position="271"/>
        <end position="333"/>
    </location>
</feature>
<feature type="region of interest" description="Disordered" evidence="1">
    <location>
        <begin position="181"/>
        <end position="200"/>
    </location>
</feature>
<dbReference type="OrthoDB" id="2555860at2759"/>
<dbReference type="InParanoid" id="A0A317XQM6"/>
<evidence type="ECO:0000313" key="2">
    <source>
        <dbReference type="EMBL" id="PWZ00198.1"/>
    </source>
</evidence>